<dbReference type="Proteomes" id="UP000825072">
    <property type="component" value="Chromosome 1"/>
</dbReference>
<organism evidence="1 2">
    <name type="scientific">Cutibacterium modestum</name>
    <dbReference type="NCBI Taxonomy" id="2559073"/>
    <lineage>
        <taxon>Bacteria</taxon>
        <taxon>Bacillati</taxon>
        <taxon>Actinomycetota</taxon>
        <taxon>Actinomycetes</taxon>
        <taxon>Propionibacteriales</taxon>
        <taxon>Propionibacteriaceae</taxon>
        <taxon>Cutibacterium</taxon>
    </lineage>
</organism>
<sequence>MAYQCRVHAGVRQWPRYGIYQAVALRTFDDWIKYGGSGRGFNSDVAFITTHNGSTSKAAVVNAVGGHGFEWGGNIGFDASIFGYPANLNRGQIMWACWGRSSDGWIGAHKFNRIAGYGFGGWCIWWPLARQI</sequence>
<dbReference type="RefSeq" id="WP_002546592.1">
    <property type="nucleotide sequence ID" value="NZ_AP024747.1"/>
</dbReference>
<accession>A0AAD1KQM3</accession>
<dbReference type="GeneID" id="92882076"/>
<evidence type="ECO:0000313" key="1">
    <source>
        <dbReference type="EMBL" id="BCY26410.1"/>
    </source>
</evidence>
<name>A0AAD1KQM3_9ACTN</name>
<gene>
    <name evidence="1" type="ORF">KB1_24000</name>
</gene>
<dbReference type="EMBL" id="AP024747">
    <property type="protein sequence ID" value="BCY26410.1"/>
    <property type="molecule type" value="Genomic_DNA"/>
</dbReference>
<dbReference type="AlphaFoldDB" id="A0AAD1KQM3"/>
<evidence type="ECO:0000313" key="2">
    <source>
        <dbReference type="Proteomes" id="UP000825072"/>
    </source>
</evidence>
<proteinExistence type="predicted"/>
<protein>
    <submittedName>
        <fullName evidence="1">Uncharacterized protein</fullName>
    </submittedName>
</protein>
<reference evidence="1" key="1">
    <citation type="submission" date="2021-06" db="EMBL/GenBank/DDBJ databases">
        <title>Genome sequence of Cutibacterium modestum strain KB17-24694.</title>
        <authorList>
            <person name="Dekio I."/>
            <person name="Asahina A."/>
            <person name="Nishida M."/>
        </authorList>
    </citation>
    <scope>NUCLEOTIDE SEQUENCE</scope>
    <source>
        <strain evidence="1">KB17-24694</strain>
    </source>
</reference>